<dbReference type="PANTHER" id="PTHR43755">
    <property type="match status" value="1"/>
</dbReference>
<keyword evidence="1" id="KW-0285">Flavoprotein</keyword>
<dbReference type="PANTHER" id="PTHR43755:SF1">
    <property type="entry name" value="FAD-DEPENDENT PYRIDINE NUCLEOTIDE-DISULPHIDE OXIDOREDUCTASE"/>
    <property type="match status" value="1"/>
</dbReference>
<reference evidence="6 7" key="1">
    <citation type="journal article" date="2009" name="J. Bacteriol.">
        <title>Complete and draft genome sequences of six members of the Aquificales.</title>
        <authorList>
            <person name="Reysenbach A.L."/>
            <person name="Hamamura N."/>
            <person name="Podar M."/>
            <person name="Griffiths E."/>
            <person name="Ferreira S."/>
            <person name="Hochstein R."/>
            <person name="Heidelberg J."/>
            <person name="Johnson J."/>
            <person name="Mead D."/>
            <person name="Pohorille A."/>
            <person name="Sarmiento M."/>
            <person name="Schweighofer K."/>
            <person name="Seshadri R."/>
            <person name="Voytek M.A."/>
        </authorList>
    </citation>
    <scope>NUCLEOTIDE SEQUENCE [LARGE SCALE GENOMIC DNA]</scope>
    <source>
        <strain evidence="7">Az-Fu1 / DSM 15241 / OCM 825</strain>
    </source>
</reference>
<feature type="domain" description="Sulfide dehydrogenase [flavocytochrome c] flavoprotein chain central" evidence="5">
    <location>
        <begin position="172"/>
        <end position="288"/>
    </location>
</feature>
<dbReference type="InterPro" id="IPR036188">
    <property type="entry name" value="FAD/NAD-bd_sf"/>
</dbReference>
<dbReference type="Gene3D" id="3.90.760.10">
    <property type="entry name" value="Flavocytochrome c sulphide dehydrogenase, flavin-binding domain"/>
    <property type="match status" value="1"/>
</dbReference>
<dbReference type="Pfam" id="PF09242">
    <property type="entry name" value="FCSD-flav_bind"/>
    <property type="match status" value="1"/>
</dbReference>
<dbReference type="SUPFAM" id="SSF51905">
    <property type="entry name" value="FAD/NAD(P)-binding domain"/>
    <property type="match status" value="2"/>
</dbReference>
<protein>
    <submittedName>
        <fullName evidence="6">Sulfide dehydrogenase [flavoCytochrome c] flavoprotein chain (Fc) (Fcsd) (Flavocytochrome c flavoprotein subunit)</fullName>
        <ecNumber evidence="6">1.8.2.-</ecNumber>
    </submittedName>
</protein>
<evidence type="ECO:0000259" key="3">
    <source>
        <dbReference type="Pfam" id="PF07992"/>
    </source>
</evidence>
<dbReference type="GO" id="GO:0050660">
    <property type="term" value="F:flavin adenine dinucleotide binding"/>
    <property type="evidence" value="ECO:0007669"/>
    <property type="project" value="InterPro"/>
</dbReference>
<evidence type="ECO:0000256" key="1">
    <source>
        <dbReference type="ARBA" id="ARBA00022630"/>
    </source>
</evidence>
<dbReference type="InterPro" id="IPR023753">
    <property type="entry name" value="FAD/NAD-binding_dom"/>
</dbReference>
<dbReference type="EMBL" id="CP001229">
    <property type="protein sequence ID" value="ACN98903.1"/>
    <property type="molecule type" value="Genomic_DNA"/>
</dbReference>
<dbReference type="Proteomes" id="UP000001369">
    <property type="component" value="Chromosome"/>
</dbReference>
<dbReference type="PROSITE" id="PS51318">
    <property type="entry name" value="TAT"/>
    <property type="match status" value="1"/>
</dbReference>
<feature type="domain" description="FAD/NAD(P)-binding" evidence="3">
    <location>
        <begin position="41"/>
        <end position="158"/>
    </location>
</feature>
<organism evidence="6 7">
    <name type="scientific">Sulfurihydrogenibium azorense (strain DSM 15241 / OCM 825 / Az-Fu1)</name>
    <dbReference type="NCBI Taxonomy" id="204536"/>
    <lineage>
        <taxon>Bacteria</taxon>
        <taxon>Pseudomonadati</taxon>
        <taxon>Aquificota</taxon>
        <taxon>Aquificia</taxon>
        <taxon>Aquificales</taxon>
        <taxon>Hydrogenothermaceae</taxon>
        <taxon>Sulfurihydrogenibium</taxon>
    </lineage>
</organism>
<dbReference type="InterPro" id="IPR015323">
    <property type="entry name" value="FlavoCytC_S_DH_flav-bd"/>
</dbReference>
<dbReference type="eggNOG" id="COG0446">
    <property type="taxonomic scope" value="Bacteria"/>
</dbReference>
<feature type="domain" description="Flavocytochrome c sulphide dehydrogenase flavin-binding" evidence="4">
    <location>
        <begin position="365"/>
        <end position="431"/>
    </location>
</feature>
<name>C1DWZ8_SULAA</name>
<dbReference type="NCBIfam" id="TIGR01409">
    <property type="entry name" value="TAT_signal_seq"/>
    <property type="match status" value="1"/>
</dbReference>
<dbReference type="RefSeq" id="WP_012674223.1">
    <property type="nucleotide sequence ID" value="NC_012438.1"/>
</dbReference>
<keyword evidence="2" id="KW-0274">FAD</keyword>
<dbReference type="GO" id="GO:0016491">
    <property type="term" value="F:oxidoreductase activity"/>
    <property type="evidence" value="ECO:0007669"/>
    <property type="project" value="UniProtKB-KW"/>
</dbReference>
<dbReference type="Gene3D" id="3.50.50.60">
    <property type="entry name" value="FAD/NAD(P)-binding domain"/>
    <property type="match status" value="2"/>
</dbReference>
<keyword evidence="7" id="KW-1185">Reference proteome</keyword>
<keyword evidence="6" id="KW-0560">Oxidoreductase</keyword>
<dbReference type="OrthoDB" id="9802771at2"/>
<accession>C1DWZ8</accession>
<dbReference type="SUPFAM" id="SSF55424">
    <property type="entry name" value="FAD/NAD-linked reductases, dimerisation (C-terminal) domain"/>
    <property type="match status" value="1"/>
</dbReference>
<dbReference type="InterPro" id="IPR006311">
    <property type="entry name" value="TAT_signal"/>
</dbReference>
<sequence length="434" mass="46865">MINRRDLLKLTGLAGVSTLLGGKAFAMSSKVDESAVKGKAHVVVIGGGFGGATAAKYIKVFDKDISVTLVEPSTKYYTCPFSNTVIGGFKKLEDIEVDFSKLKDLYGVNIVHQTVVEIDAAGKTVTLDNGKKLKYDKLVVSPGISFNYSAVEGAKPEMAETLPHAWKAGPQTVLLRKQLEAMPDGGTFVMVIPPNPYRCPPGPYERASLVAWYLKNNKPKSKVLLLDAKNEFAKQKLFMEGWQALYGNMVEWVQADLGGKVVKVDPKEKIVYTSSGEKIKGDVINFIPHQKAGELVLKFGLADDKGWAQINPKTFESKNVKDIYVIGDSAATIMPKSGFSANSHGKAAAAAIVASINGKNPEDITIVNICYSLVSPDYGISVAAVYNVNEKGITAVQGAGGVSPAGMDEKFRKKEAIYAQVWYDNIVADTWGKV</sequence>
<evidence type="ECO:0000256" key="2">
    <source>
        <dbReference type="ARBA" id="ARBA00022827"/>
    </source>
</evidence>
<evidence type="ECO:0000313" key="7">
    <source>
        <dbReference type="Proteomes" id="UP000001369"/>
    </source>
</evidence>
<dbReference type="KEGG" id="saf:SULAZ_1677"/>
<dbReference type="HOGENOM" id="CLU_030742_0_0_0"/>
<dbReference type="EC" id="1.8.2.-" evidence="6"/>
<evidence type="ECO:0000259" key="5">
    <source>
        <dbReference type="Pfam" id="PF21706"/>
    </source>
</evidence>
<dbReference type="FunFam" id="3.50.50.60:FF:000234">
    <property type="entry name" value="Flavocytochrome C sulfide dehydrogenase"/>
    <property type="match status" value="1"/>
</dbReference>
<dbReference type="Pfam" id="PF21706">
    <property type="entry name" value="FCSD_central"/>
    <property type="match status" value="1"/>
</dbReference>
<dbReference type="InterPro" id="IPR049386">
    <property type="entry name" value="FCSD_central"/>
</dbReference>
<dbReference type="AlphaFoldDB" id="C1DWZ8"/>
<dbReference type="InterPro" id="IPR037092">
    <property type="entry name" value="FlavoCytC_S_DH_flav-bd_sf"/>
</dbReference>
<dbReference type="Pfam" id="PF07992">
    <property type="entry name" value="Pyr_redox_2"/>
    <property type="match status" value="1"/>
</dbReference>
<proteinExistence type="predicted"/>
<gene>
    <name evidence="6" type="ordered locus">SULAZ_1677</name>
</gene>
<dbReference type="InterPro" id="IPR052541">
    <property type="entry name" value="SQRD"/>
</dbReference>
<dbReference type="STRING" id="204536.SULAZ_1677"/>
<evidence type="ECO:0000259" key="4">
    <source>
        <dbReference type="Pfam" id="PF09242"/>
    </source>
</evidence>
<dbReference type="InterPro" id="IPR019546">
    <property type="entry name" value="TAT_signal_bac_arc"/>
</dbReference>
<evidence type="ECO:0000313" key="6">
    <source>
        <dbReference type="EMBL" id="ACN98903.1"/>
    </source>
</evidence>
<dbReference type="InterPro" id="IPR016156">
    <property type="entry name" value="FAD/NAD-linked_Rdtase_dimer_sf"/>
</dbReference>